<evidence type="ECO:0000256" key="1">
    <source>
        <dbReference type="ARBA" id="ARBA00004651"/>
    </source>
</evidence>
<dbReference type="GO" id="GO:0009236">
    <property type="term" value="P:cobalamin biosynthetic process"/>
    <property type="evidence" value="ECO:0007669"/>
    <property type="project" value="UniProtKB-UniRule"/>
</dbReference>
<evidence type="ECO:0000256" key="8">
    <source>
        <dbReference type="ARBA" id="ARBA00023136"/>
    </source>
</evidence>
<reference evidence="10 11" key="1">
    <citation type="submission" date="2018-08" db="EMBL/GenBank/DDBJ databases">
        <title>A genome reference for cultivated species of the human gut microbiota.</title>
        <authorList>
            <person name="Zou Y."/>
            <person name="Xue W."/>
            <person name="Luo G."/>
        </authorList>
    </citation>
    <scope>NUCLEOTIDE SEQUENCE [LARGE SCALE GENOMIC DNA]</scope>
    <source>
        <strain evidence="10 11">AF45-17</strain>
    </source>
</reference>
<name>A0A3E2TSZ3_9FIRM</name>
<evidence type="ECO:0000256" key="3">
    <source>
        <dbReference type="ARBA" id="ARBA00006263"/>
    </source>
</evidence>
<evidence type="ECO:0000313" key="10">
    <source>
        <dbReference type="EMBL" id="RGB82125.1"/>
    </source>
</evidence>
<dbReference type="Pfam" id="PF03186">
    <property type="entry name" value="CobD_Cbib"/>
    <property type="match status" value="1"/>
</dbReference>
<dbReference type="AlphaFoldDB" id="A0A3E2TSZ3"/>
<evidence type="ECO:0000256" key="6">
    <source>
        <dbReference type="ARBA" id="ARBA00022692"/>
    </source>
</evidence>
<evidence type="ECO:0000256" key="2">
    <source>
        <dbReference type="ARBA" id="ARBA00004953"/>
    </source>
</evidence>
<accession>A0A3E2TSZ3</accession>
<dbReference type="RefSeq" id="WP_015513568.1">
    <property type="nucleotide sequence ID" value="NZ_JAQENQ010000003.1"/>
</dbReference>
<dbReference type="NCBIfam" id="TIGR00380">
    <property type="entry name" value="cobal_cbiB"/>
    <property type="match status" value="1"/>
</dbReference>
<dbReference type="GO" id="GO:0048472">
    <property type="term" value="F:threonine-phosphate decarboxylase activity"/>
    <property type="evidence" value="ECO:0007669"/>
    <property type="project" value="InterPro"/>
</dbReference>
<evidence type="ECO:0000313" key="11">
    <source>
        <dbReference type="Proteomes" id="UP000260773"/>
    </source>
</evidence>
<dbReference type="InterPro" id="IPR004485">
    <property type="entry name" value="Cobalamin_biosynth_CobD/CbiB"/>
</dbReference>
<evidence type="ECO:0000256" key="5">
    <source>
        <dbReference type="ARBA" id="ARBA00022573"/>
    </source>
</evidence>
<evidence type="ECO:0000256" key="7">
    <source>
        <dbReference type="ARBA" id="ARBA00022989"/>
    </source>
</evidence>
<dbReference type="PANTHER" id="PTHR34308">
    <property type="entry name" value="COBALAMIN BIOSYNTHESIS PROTEIN CBIB"/>
    <property type="match status" value="1"/>
</dbReference>
<dbReference type="EMBL" id="QVEP01000002">
    <property type="protein sequence ID" value="RGB82125.1"/>
    <property type="molecule type" value="Genomic_DNA"/>
</dbReference>
<feature type="transmembrane region" description="Helical" evidence="9">
    <location>
        <begin position="158"/>
        <end position="179"/>
    </location>
</feature>
<keyword evidence="6 9" id="KW-0812">Transmembrane</keyword>
<feature type="transmembrane region" description="Helical" evidence="9">
    <location>
        <begin position="297"/>
        <end position="317"/>
    </location>
</feature>
<comment type="function">
    <text evidence="9">Converts cobyric acid to cobinamide by the addition of aminopropanol on the F carboxylic group.</text>
</comment>
<dbReference type="GO" id="GO:0005886">
    <property type="term" value="C:plasma membrane"/>
    <property type="evidence" value="ECO:0007669"/>
    <property type="project" value="UniProtKB-SubCell"/>
</dbReference>
<sequence length="319" mass="34913">MHGIIVLVGGFLLDCLLGDPHNPWHPICLIGYLISFLEKKIRKLFPKQPKGEFYGGLVMVVLVLFIPTAVPIVLLKAAKWIHPYLALVLEIIMCYQLLAARSLRDESMKVYHALHQHDIEGARKAVSMIVGRDTQRLDAAGIAKAAVETVAENASDGVIAPMIFIAIGGVPFGFFYKAVNTMDSMVGYKNEKYLYFGRAAAKLDDVMNYVPSRISGLLMVVSAALTGGDAKGAWRIFCRDRYNHASPNSAQTEAACAGALGLQLAGDAWYFGERYHKPTIGDAVREIEDADIARANCLMYGAAVLCLVICMTIRYLLVG</sequence>
<feature type="transmembrane region" description="Helical" evidence="9">
    <location>
        <begin position="53"/>
        <end position="74"/>
    </location>
</feature>
<keyword evidence="7 9" id="KW-1133">Transmembrane helix</keyword>
<gene>
    <name evidence="9 10" type="primary">cobD</name>
    <name evidence="10" type="ORF">DW070_00875</name>
</gene>
<dbReference type="HAMAP" id="MF_00024">
    <property type="entry name" value="CobD_CbiB"/>
    <property type="match status" value="1"/>
</dbReference>
<keyword evidence="4 9" id="KW-1003">Cell membrane</keyword>
<comment type="caution">
    <text evidence="9">Lacks conserved residue(s) required for the propagation of feature annotation.</text>
</comment>
<comment type="pathway">
    <text evidence="2 9">Cofactor biosynthesis; adenosylcobalamin biosynthesis.</text>
</comment>
<proteinExistence type="inferred from homology"/>
<evidence type="ECO:0000256" key="4">
    <source>
        <dbReference type="ARBA" id="ARBA00022475"/>
    </source>
</evidence>
<comment type="caution">
    <text evidence="10">The sequence shown here is derived from an EMBL/GenBank/DDBJ whole genome shotgun (WGS) entry which is preliminary data.</text>
</comment>
<evidence type="ECO:0000256" key="9">
    <source>
        <dbReference type="HAMAP-Rule" id="MF_00024"/>
    </source>
</evidence>
<feature type="transmembrane region" description="Helical" evidence="9">
    <location>
        <begin position="81"/>
        <end position="98"/>
    </location>
</feature>
<dbReference type="PANTHER" id="PTHR34308:SF1">
    <property type="entry name" value="COBALAMIN BIOSYNTHESIS PROTEIN CBIB"/>
    <property type="match status" value="1"/>
</dbReference>
<dbReference type="UniPathway" id="UPA00148"/>
<comment type="similarity">
    <text evidence="3 9">Belongs to the CobD/CbiB family.</text>
</comment>
<dbReference type="Proteomes" id="UP000260773">
    <property type="component" value="Unassembled WGS sequence"/>
</dbReference>
<organism evidence="10 11">
    <name type="scientific">Coprococcus catus</name>
    <dbReference type="NCBI Taxonomy" id="116085"/>
    <lineage>
        <taxon>Bacteria</taxon>
        <taxon>Bacillati</taxon>
        <taxon>Bacillota</taxon>
        <taxon>Clostridia</taxon>
        <taxon>Lachnospirales</taxon>
        <taxon>Lachnospiraceae</taxon>
        <taxon>Coprococcus</taxon>
    </lineage>
</organism>
<protein>
    <recommendedName>
        <fullName evidence="9">Cobalamin biosynthesis protein CobD</fullName>
    </recommendedName>
</protein>
<keyword evidence="5 9" id="KW-0169">Cobalamin biosynthesis</keyword>
<dbReference type="GO" id="GO:0015420">
    <property type="term" value="F:ABC-type vitamin B12 transporter activity"/>
    <property type="evidence" value="ECO:0007669"/>
    <property type="project" value="UniProtKB-UniRule"/>
</dbReference>
<comment type="subcellular location">
    <subcellularLocation>
        <location evidence="1 9">Cell membrane</location>
        <topology evidence="1 9">Multi-pass membrane protein</topology>
    </subcellularLocation>
</comment>
<keyword evidence="8 9" id="KW-0472">Membrane</keyword>